<keyword evidence="2" id="KW-1185">Reference proteome</keyword>
<dbReference type="Proteomes" id="UP000515733">
    <property type="component" value="Chromosome"/>
</dbReference>
<name>A0A6S6XX80_9PROT</name>
<gene>
    <name evidence="1" type="ORF">DENOEST_1740</name>
</gene>
<proteinExistence type="predicted"/>
<evidence type="ECO:0000313" key="2">
    <source>
        <dbReference type="Proteomes" id="UP000515733"/>
    </source>
</evidence>
<accession>A0A6S6XX80</accession>
<reference evidence="1 2" key="1">
    <citation type="submission" date="2020-03" db="EMBL/GenBank/DDBJ databases">
        <authorList>
            <consortium name="Genoscope - CEA"/>
            <person name="William W."/>
        </authorList>
    </citation>
    <scope>NUCLEOTIDE SEQUENCE [LARGE SCALE GENOMIC DNA]</scope>
    <source>
        <strain evidence="2">DSM 16959</strain>
    </source>
</reference>
<sequence length="94" mass="10312">MREAGTHAIEVPMMKISDIGLLSNGAVCASVEHDRLHMRLGRVVSMAAFKAFMFLGMHLGRVEGRFSISLPATEADAHEAEVKEVLDCCARLDR</sequence>
<evidence type="ECO:0000313" key="1">
    <source>
        <dbReference type="EMBL" id="CAB1368905.1"/>
    </source>
</evidence>
<dbReference type="AlphaFoldDB" id="A0A6S6XX80"/>
<dbReference type="EMBL" id="LR778301">
    <property type="protein sequence ID" value="CAB1368905.1"/>
    <property type="molecule type" value="Genomic_DNA"/>
</dbReference>
<organism evidence="1 2">
    <name type="scientific">Denitratisoma oestradiolicum</name>
    <dbReference type="NCBI Taxonomy" id="311182"/>
    <lineage>
        <taxon>Bacteria</taxon>
        <taxon>Pseudomonadati</taxon>
        <taxon>Pseudomonadota</taxon>
        <taxon>Betaproteobacteria</taxon>
        <taxon>Nitrosomonadales</taxon>
        <taxon>Sterolibacteriaceae</taxon>
        <taxon>Denitratisoma</taxon>
    </lineage>
</organism>
<protein>
    <submittedName>
        <fullName evidence="1">Uncharacterized protein</fullName>
    </submittedName>
</protein>
<dbReference type="KEGG" id="doe:DENOEST_1740"/>